<protein>
    <submittedName>
        <fullName evidence="1">Uncharacterized protein</fullName>
    </submittedName>
</protein>
<dbReference type="RefSeq" id="WP_110528402.1">
    <property type="nucleotide sequence ID" value="NZ_QKOE01000019.1"/>
</dbReference>
<comment type="caution">
    <text evidence="1">The sequence shown here is derived from an EMBL/GenBank/DDBJ whole genome shotgun (WGS) entry which is preliminary data.</text>
</comment>
<reference evidence="1 2" key="1">
    <citation type="submission" date="2018-06" db="EMBL/GenBank/DDBJ databases">
        <title>Azoarcus communis strain SWub3 genome.</title>
        <authorList>
            <person name="Zorraquino Salvo V."/>
            <person name="Toubiana D."/>
            <person name="Blumwald E."/>
        </authorList>
    </citation>
    <scope>NUCLEOTIDE SEQUENCE [LARGE SCALE GENOMIC DNA]</scope>
    <source>
        <strain evidence="1 2">SWub3</strain>
    </source>
</reference>
<gene>
    <name evidence="1" type="ORF">DNK49_19080</name>
</gene>
<sequence length="212" mass="22873">MQRLNLTIRRGATIALPIRVESSELAYAQITAIQRTAPVSITATAHGVPDGWRAAVANAVGLTELNAENNPPKDAELRLVTRVDADTIEFNSVNAAGYRKAHVASTGQLVFYKPVDLSLYIGARMECKDRVGGTRLALFATPATVTDTTNGALELDTSNDTLWLRLTDEEAEAIDFDKCVFDIELLRANGDVEPICTADSVLTVLPEVTTAE</sequence>
<keyword evidence="2" id="KW-1185">Reference proteome</keyword>
<dbReference type="Proteomes" id="UP000248259">
    <property type="component" value="Unassembled WGS sequence"/>
</dbReference>
<dbReference type="EMBL" id="QKOE01000019">
    <property type="protein sequence ID" value="PZA14949.1"/>
    <property type="molecule type" value="Genomic_DNA"/>
</dbReference>
<evidence type="ECO:0000313" key="2">
    <source>
        <dbReference type="Proteomes" id="UP000248259"/>
    </source>
</evidence>
<accession>A0A323UR92</accession>
<organism evidence="1 2">
    <name type="scientific">Parazoarcus communis SWub3 = DSM 12120</name>
    <dbReference type="NCBI Taxonomy" id="1121029"/>
    <lineage>
        <taxon>Bacteria</taxon>
        <taxon>Pseudomonadati</taxon>
        <taxon>Pseudomonadota</taxon>
        <taxon>Betaproteobacteria</taxon>
        <taxon>Rhodocyclales</taxon>
        <taxon>Zoogloeaceae</taxon>
        <taxon>Parazoarcus</taxon>
    </lineage>
</organism>
<proteinExistence type="predicted"/>
<name>A0A323UR92_9RHOO</name>
<evidence type="ECO:0000313" key="1">
    <source>
        <dbReference type="EMBL" id="PZA14949.1"/>
    </source>
</evidence>
<dbReference type="AlphaFoldDB" id="A0A323UR92"/>
<dbReference type="OrthoDB" id="8913184at2"/>